<evidence type="ECO:0000313" key="4">
    <source>
        <dbReference type="EMBL" id="ESK93418.1"/>
    </source>
</evidence>
<dbReference type="InterPro" id="IPR006056">
    <property type="entry name" value="RidA"/>
</dbReference>
<sequence length="486" mass="52091">MSPPFARAYPEGRKLTSFISIAITVFGLAVIALPWLLSSSLLALEGRAHVVESLPSYHVNNNHLLIRPSGSQYRNAPVAIGPYSEAIAVGGFLFCSGCIPVDPSSGSVPDGMEAQTKQALKNSKAIIEAGDSELGKVFKTTVFVKDLSHFAMVDDVYGQVFTDYSSKPARSHAEVSRLPHDALIEIECIARCATVDARNTELHPHPPKRPRTSTPKHGHAHTVTPDIDTENAPKYPSPTPSTSLQVSEQLTEPSSESFSSSKLKSKSPTKVSYQVAIPLKSILKPKLGTLDTNVIDSLARIGRLSSSTSALIPIPVSPSSNPNDSGSLDLLKPKLPENVADLDSLAIPRIGTSTAFEATAENIIPIQNQNDIAVHSLDCGEPDRPDLVHSSMPTPRSQTRNQTRALRKRSLKSDDSNPTPAPARSRKTSRTSTPTSDAPSLRRSTRHRGVKDTSDARSTGLTPASKKSKAKTDVLGSDSPLTDLSD</sequence>
<organism evidence="4 5">
    <name type="scientific">Moniliophthora roreri (strain MCA 2997)</name>
    <name type="common">Cocoa frosty pod rot fungus</name>
    <name type="synonym">Crinipellis roreri</name>
    <dbReference type="NCBI Taxonomy" id="1381753"/>
    <lineage>
        <taxon>Eukaryota</taxon>
        <taxon>Fungi</taxon>
        <taxon>Dikarya</taxon>
        <taxon>Basidiomycota</taxon>
        <taxon>Agaricomycotina</taxon>
        <taxon>Agaricomycetes</taxon>
        <taxon>Agaricomycetidae</taxon>
        <taxon>Agaricales</taxon>
        <taxon>Marasmiineae</taxon>
        <taxon>Marasmiaceae</taxon>
        <taxon>Moniliophthora</taxon>
    </lineage>
</organism>
<feature type="compositionally biased region" description="Polar residues" evidence="2">
    <location>
        <begin position="240"/>
        <end position="253"/>
    </location>
</feature>
<keyword evidence="5" id="KW-1185">Reference proteome</keyword>
<feature type="compositionally biased region" description="Basic residues" evidence="2">
    <location>
        <begin position="205"/>
        <end position="220"/>
    </location>
</feature>
<comment type="similarity">
    <text evidence="1">Belongs to the RutC family.</text>
</comment>
<protein>
    <submittedName>
        <fullName evidence="4">Endoribonuclease l-psp</fullName>
    </submittedName>
</protein>
<gene>
    <name evidence="4" type="ORF">Moror_1699</name>
</gene>
<keyword evidence="3" id="KW-0812">Transmembrane</keyword>
<comment type="caution">
    <text evidence="4">The sequence shown here is derived from an EMBL/GenBank/DDBJ whole genome shotgun (WGS) entry which is preliminary data.</text>
</comment>
<dbReference type="SUPFAM" id="SSF55298">
    <property type="entry name" value="YjgF-like"/>
    <property type="match status" value="1"/>
</dbReference>
<dbReference type="PANTHER" id="PTHR11803:SF58">
    <property type="entry name" value="PROTEIN HMF1-RELATED"/>
    <property type="match status" value="1"/>
</dbReference>
<dbReference type="GO" id="GO:0019239">
    <property type="term" value="F:deaminase activity"/>
    <property type="evidence" value="ECO:0007669"/>
    <property type="project" value="TreeGrafter"/>
</dbReference>
<evidence type="ECO:0000256" key="3">
    <source>
        <dbReference type="SAM" id="Phobius"/>
    </source>
</evidence>
<evidence type="ECO:0000256" key="2">
    <source>
        <dbReference type="SAM" id="MobiDB-lite"/>
    </source>
</evidence>
<accession>V2X2S0</accession>
<dbReference type="InterPro" id="IPR006175">
    <property type="entry name" value="YjgF/YER057c/UK114"/>
</dbReference>
<dbReference type="Pfam" id="PF01042">
    <property type="entry name" value="Ribonuc_L-PSP"/>
    <property type="match status" value="1"/>
</dbReference>
<dbReference type="NCBIfam" id="TIGR00004">
    <property type="entry name" value="Rid family detoxifying hydrolase"/>
    <property type="match status" value="1"/>
</dbReference>
<feature type="region of interest" description="Disordered" evidence="2">
    <location>
        <begin position="199"/>
        <end position="265"/>
    </location>
</feature>
<dbReference type="OrthoDB" id="309640at2759"/>
<evidence type="ECO:0000313" key="5">
    <source>
        <dbReference type="Proteomes" id="UP000017559"/>
    </source>
</evidence>
<feature type="transmembrane region" description="Helical" evidence="3">
    <location>
        <begin position="15"/>
        <end position="37"/>
    </location>
</feature>
<keyword evidence="3" id="KW-1133">Transmembrane helix</keyword>
<dbReference type="EMBL" id="AWSO01000194">
    <property type="protein sequence ID" value="ESK93418.1"/>
    <property type="molecule type" value="Genomic_DNA"/>
</dbReference>
<proteinExistence type="inferred from homology"/>
<dbReference type="FunFam" id="3.30.1330.40:FF:000001">
    <property type="entry name" value="L-PSP family endoribonuclease"/>
    <property type="match status" value="1"/>
</dbReference>
<dbReference type="InterPro" id="IPR035959">
    <property type="entry name" value="RutC-like_sf"/>
</dbReference>
<dbReference type="GO" id="GO:0005829">
    <property type="term" value="C:cytosol"/>
    <property type="evidence" value="ECO:0007669"/>
    <property type="project" value="TreeGrafter"/>
</dbReference>
<dbReference type="Gene3D" id="3.30.1330.40">
    <property type="entry name" value="RutC-like"/>
    <property type="match status" value="1"/>
</dbReference>
<dbReference type="KEGG" id="mrr:Moror_1699"/>
<feature type="region of interest" description="Disordered" evidence="2">
    <location>
        <begin position="376"/>
        <end position="486"/>
    </location>
</feature>
<dbReference type="CDD" id="cd00448">
    <property type="entry name" value="YjgF_YER057c_UK114_family"/>
    <property type="match status" value="1"/>
</dbReference>
<evidence type="ECO:0000256" key="1">
    <source>
        <dbReference type="ARBA" id="ARBA00010552"/>
    </source>
</evidence>
<dbReference type="Proteomes" id="UP000017559">
    <property type="component" value="Unassembled WGS sequence"/>
</dbReference>
<feature type="compositionally biased region" description="Low complexity" evidence="2">
    <location>
        <begin position="254"/>
        <end position="265"/>
    </location>
</feature>
<dbReference type="HOGENOM" id="CLU_561489_0_0_1"/>
<dbReference type="PANTHER" id="PTHR11803">
    <property type="entry name" value="2-IMINOBUTANOATE/2-IMINOPROPANOATE DEAMINASE RIDA"/>
    <property type="match status" value="1"/>
</dbReference>
<reference evidence="4 5" key="1">
    <citation type="journal article" date="2014" name="BMC Genomics">
        <title>Genome and secretome analysis of the hemibiotrophic fungal pathogen, Moniliophthora roreri, which causes frosty pod rot disease of cacao: mechanisms of the biotrophic and necrotrophic phases.</title>
        <authorList>
            <person name="Meinhardt L.W."/>
            <person name="Costa G.G.L."/>
            <person name="Thomazella D.P.T."/>
            <person name="Teixeira P.J.P.L."/>
            <person name="Carazzolle M.F."/>
            <person name="Schuster S.C."/>
            <person name="Carlson J.E."/>
            <person name="Guiltinan M.J."/>
            <person name="Mieczkowski P."/>
            <person name="Farmer A."/>
            <person name="Ramaraj T."/>
            <person name="Crozier J."/>
            <person name="Davis R.E."/>
            <person name="Shao J."/>
            <person name="Melnick R.L."/>
            <person name="Pereira G.A.G."/>
            <person name="Bailey B.A."/>
        </authorList>
    </citation>
    <scope>NUCLEOTIDE SEQUENCE [LARGE SCALE GENOMIC DNA]</scope>
    <source>
        <strain evidence="4 5">MCA 2997</strain>
    </source>
</reference>
<dbReference type="AlphaFoldDB" id="V2X2S0"/>
<feature type="compositionally biased region" description="Polar residues" evidence="2">
    <location>
        <begin position="391"/>
        <end position="404"/>
    </location>
</feature>
<keyword evidence="3" id="KW-0472">Membrane</keyword>
<name>V2X2S0_MONRO</name>